<name>A0A9Y2IN42_9PSEU</name>
<accession>A0A9Y2IN42</accession>
<sequence>MLREIVTSRLVLHPFTEEDRAAVVAIQTDPATNRFNPDPPDTPGGDLLFDSWLAHWAEHGFGYCAVREQGGPEVLGLTGVRLRLFRGDRVLNLAYRFAPSSWGRGYAVEAAGAAVEWAERELPELPVLISVNATNAPSLRVVERLGFTRFEEDVYEGAVSRHFRR</sequence>
<dbReference type="KEGG" id="acab:QRX50_16840"/>
<protein>
    <submittedName>
        <fullName evidence="2">GNAT family N-acetyltransferase</fullName>
    </submittedName>
</protein>
<dbReference type="InterPro" id="IPR051531">
    <property type="entry name" value="N-acetyltransferase"/>
</dbReference>
<dbReference type="Proteomes" id="UP001236014">
    <property type="component" value="Chromosome"/>
</dbReference>
<dbReference type="GO" id="GO:0016747">
    <property type="term" value="F:acyltransferase activity, transferring groups other than amino-acyl groups"/>
    <property type="evidence" value="ECO:0007669"/>
    <property type="project" value="InterPro"/>
</dbReference>
<feature type="domain" description="N-acetyltransferase" evidence="1">
    <location>
        <begin position="10"/>
        <end position="165"/>
    </location>
</feature>
<dbReference type="SUPFAM" id="SSF55729">
    <property type="entry name" value="Acyl-CoA N-acyltransferases (Nat)"/>
    <property type="match status" value="1"/>
</dbReference>
<dbReference type="AlphaFoldDB" id="A0A9Y2IN42"/>
<gene>
    <name evidence="2" type="ORF">QRX50_16840</name>
</gene>
<dbReference type="PANTHER" id="PTHR43792">
    <property type="entry name" value="GNAT FAMILY, PUTATIVE (AFU_ORTHOLOGUE AFUA_3G00765)-RELATED-RELATED"/>
    <property type="match status" value="1"/>
</dbReference>
<reference evidence="2 3" key="1">
    <citation type="submission" date="2023-06" db="EMBL/GenBank/DDBJ databases">
        <authorList>
            <person name="Oyuntsetseg B."/>
            <person name="Kim S.B."/>
        </authorList>
    </citation>
    <scope>NUCLEOTIDE SEQUENCE [LARGE SCALE GENOMIC DNA]</scope>
    <source>
        <strain evidence="2 3">2-15</strain>
    </source>
</reference>
<dbReference type="Gene3D" id="3.40.630.30">
    <property type="match status" value="1"/>
</dbReference>
<organism evidence="2 3">
    <name type="scientific">Amycolatopsis carbonis</name>
    <dbReference type="NCBI Taxonomy" id="715471"/>
    <lineage>
        <taxon>Bacteria</taxon>
        <taxon>Bacillati</taxon>
        <taxon>Actinomycetota</taxon>
        <taxon>Actinomycetes</taxon>
        <taxon>Pseudonocardiales</taxon>
        <taxon>Pseudonocardiaceae</taxon>
        <taxon>Amycolatopsis</taxon>
    </lineage>
</organism>
<dbReference type="EMBL" id="CP127294">
    <property type="protein sequence ID" value="WIX82306.1"/>
    <property type="molecule type" value="Genomic_DNA"/>
</dbReference>
<dbReference type="InterPro" id="IPR016181">
    <property type="entry name" value="Acyl_CoA_acyltransferase"/>
</dbReference>
<dbReference type="Pfam" id="PF13302">
    <property type="entry name" value="Acetyltransf_3"/>
    <property type="match status" value="1"/>
</dbReference>
<dbReference type="PROSITE" id="PS51186">
    <property type="entry name" value="GNAT"/>
    <property type="match status" value="1"/>
</dbReference>
<dbReference type="InterPro" id="IPR000182">
    <property type="entry name" value="GNAT_dom"/>
</dbReference>
<dbReference type="RefSeq" id="WP_285972881.1">
    <property type="nucleotide sequence ID" value="NZ_CP127294.1"/>
</dbReference>
<keyword evidence="3" id="KW-1185">Reference proteome</keyword>
<evidence type="ECO:0000313" key="3">
    <source>
        <dbReference type="Proteomes" id="UP001236014"/>
    </source>
</evidence>
<dbReference type="PANTHER" id="PTHR43792:SF1">
    <property type="entry name" value="N-ACETYLTRANSFERASE DOMAIN-CONTAINING PROTEIN"/>
    <property type="match status" value="1"/>
</dbReference>
<evidence type="ECO:0000259" key="1">
    <source>
        <dbReference type="PROSITE" id="PS51186"/>
    </source>
</evidence>
<proteinExistence type="predicted"/>
<evidence type="ECO:0000313" key="2">
    <source>
        <dbReference type="EMBL" id="WIX82306.1"/>
    </source>
</evidence>